<dbReference type="PROSITE" id="PS00211">
    <property type="entry name" value="ABC_TRANSPORTER_1"/>
    <property type="match status" value="1"/>
</dbReference>
<evidence type="ECO:0000256" key="3">
    <source>
        <dbReference type="ARBA" id="ARBA00022840"/>
    </source>
</evidence>
<name>K9HPR4_9PROT</name>
<evidence type="ECO:0000259" key="5">
    <source>
        <dbReference type="PROSITE" id="PS50893"/>
    </source>
</evidence>
<dbReference type="SUPFAM" id="SSF52540">
    <property type="entry name" value="P-loop containing nucleoside triphosphate hydrolases"/>
    <property type="match status" value="1"/>
</dbReference>
<dbReference type="InterPro" id="IPR015854">
    <property type="entry name" value="ABC_transpr_LolD-like"/>
</dbReference>
<dbReference type="PROSITE" id="PS50893">
    <property type="entry name" value="ABC_TRANSPORTER_2"/>
    <property type="match status" value="1"/>
</dbReference>
<evidence type="ECO:0000256" key="4">
    <source>
        <dbReference type="SAM" id="MobiDB-lite"/>
    </source>
</evidence>
<dbReference type="AlphaFoldDB" id="K9HPR4"/>
<reference evidence="6 7" key="1">
    <citation type="journal article" date="2013" name="Genome Announc.">
        <title>Draft Genome Sequence of an Alphaproteobacterium, Caenispirillum salinarum AK4(T), Isolated from a Solar Saltern.</title>
        <authorList>
            <person name="Khatri I."/>
            <person name="Singh A."/>
            <person name="Korpole S."/>
            <person name="Pinnaka A.K."/>
            <person name="Subramanian S."/>
        </authorList>
    </citation>
    <scope>NUCLEOTIDE SEQUENCE [LARGE SCALE GENOMIC DNA]</scope>
    <source>
        <strain evidence="6 7">AK4</strain>
    </source>
</reference>
<keyword evidence="7" id="KW-1185">Reference proteome</keyword>
<dbReference type="GO" id="GO:0044874">
    <property type="term" value="P:lipoprotein localization to outer membrane"/>
    <property type="evidence" value="ECO:0007669"/>
    <property type="project" value="TreeGrafter"/>
</dbReference>
<feature type="domain" description="ABC transporter" evidence="5">
    <location>
        <begin position="4"/>
        <end position="256"/>
    </location>
</feature>
<feature type="region of interest" description="Disordered" evidence="4">
    <location>
        <begin position="237"/>
        <end position="258"/>
    </location>
</feature>
<gene>
    <name evidence="6" type="ORF">C882_2340</name>
</gene>
<organism evidence="6 7">
    <name type="scientific">Caenispirillum salinarum AK4</name>
    <dbReference type="NCBI Taxonomy" id="1238182"/>
    <lineage>
        <taxon>Bacteria</taxon>
        <taxon>Pseudomonadati</taxon>
        <taxon>Pseudomonadota</taxon>
        <taxon>Alphaproteobacteria</taxon>
        <taxon>Rhodospirillales</taxon>
        <taxon>Novispirillaceae</taxon>
        <taxon>Caenispirillum</taxon>
    </lineage>
</organism>
<keyword evidence="3 6" id="KW-0067">ATP-binding</keyword>
<comment type="caution">
    <text evidence="6">The sequence shown here is derived from an EMBL/GenBank/DDBJ whole genome shotgun (WGS) entry which is preliminary data.</text>
</comment>
<proteinExistence type="inferred from homology"/>
<dbReference type="InterPro" id="IPR003439">
    <property type="entry name" value="ABC_transporter-like_ATP-bd"/>
</dbReference>
<dbReference type="GO" id="GO:0005524">
    <property type="term" value="F:ATP binding"/>
    <property type="evidence" value="ECO:0007669"/>
    <property type="project" value="UniProtKB-KW"/>
</dbReference>
<dbReference type="STRING" id="1238182.C882_2340"/>
<dbReference type="GO" id="GO:0089705">
    <property type="term" value="P:protein localization to outer membrane"/>
    <property type="evidence" value="ECO:0007669"/>
    <property type="project" value="TreeGrafter"/>
</dbReference>
<keyword evidence="2" id="KW-0547">Nucleotide-binding</keyword>
<dbReference type="InterPro" id="IPR027417">
    <property type="entry name" value="P-loop_NTPase"/>
</dbReference>
<dbReference type="Gene3D" id="3.40.50.300">
    <property type="entry name" value="P-loop containing nucleotide triphosphate hydrolases"/>
    <property type="match status" value="1"/>
</dbReference>
<dbReference type="GO" id="GO:0005886">
    <property type="term" value="C:plasma membrane"/>
    <property type="evidence" value="ECO:0007669"/>
    <property type="project" value="TreeGrafter"/>
</dbReference>
<dbReference type="Pfam" id="PF00005">
    <property type="entry name" value="ABC_tran"/>
    <property type="match status" value="1"/>
</dbReference>
<accession>K9HPR4</accession>
<dbReference type="PANTHER" id="PTHR24220:SF689">
    <property type="entry name" value="LIPOPROTEIN-RELEASING SYSTEM ATP-BINDING PROTEIN LOLD"/>
    <property type="match status" value="1"/>
</dbReference>
<sequence>MTVLSCRDLAVRRQSADSTFSLSVPRLDLRTGDRLALMGQSGSGKSTLINILALAMRPDPQGSLLIRAEGGRKVVDANALWRKGRDDALTRLRRSAFGYVQQVGCLLPFLTVEQNLTFTQTLNGRRSVQDARALAERLGVAGVLKRRPDALSVGQRQRVSIARALAHRPFIVLADEPTASLDRDNAAEVMRLLVEQAQERGVALVVASHDLALCESFGFEIVPAQVLPGAQTVFHREPAGRRPVGGGPSARAEAPRVQ</sequence>
<dbReference type="InterPro" id="IPR003593">
    <property type="entry name" value="AAA+_ATPase"/>
</dbReference>
<evidence type="ECO:0000313" key="7">
    <source>
        <dbReference type="Proteomes" id="UP000009881"/>
    </source>
</evidence>
<evidence type="ECO:0000256" key="2">
    <source>
        <dbReference type="ARBA" id="ARBA00022741"/>
    </source>
</evidence>
<evidence type="ECO:0000256" key="1">
    <source>
        <dbReference type="ARBA" id="ARBA00005417"/>
    </source>
</evidence>
<dbReference type="GO" id="GO:0022857">
    <property type="term" value="F:transmembrane transporter activity"/>
    <property type="evidence" value="ECO:0007669"/>
    <property type="project" value="TreeGrafter"/>
</dbReference>
<dbReference type="InterPro" id="IPR017871">
    <property type="entry name" value="ABC_transporter-like_CS"/>
</dbReference>
<dbReference type="Proteomes" id="UP000009881">
    <property type="component" value="Unassembled WGS sequence"/>
</dbReference>
<dbReference type="eggNOG" id="COG1136">
    <property type="taxonomic scope" value="Bacteria"/>
</dbReference>
<dbReference type="GO" id="GO:0016887">
    <property type="term" value="F:ATP hydrolysis activity"/>
    <property type="evidence" value="ECO:0007669"/>
    <property type="project" value="InterPro"/>
</dbReference>
<dbReference type="EMBL" id="ANHY01000003">
    <property type="protein sequence ID" value="EKV32263.1"/>
    <property type="molecule type" value="Genomic_DNA"/>
</dbReference>
<comment type="similarity">
    <text evidence="1">Belongs to the ABC transporter superfamily.</text>
</comment>
<protein>
    <submittedName>
        <fullName evidence="6">Putative ATP-binding component of ABC transporter</fullName>
    </submittedName>
</protein>
<dbReference type="SMART" id="SM00382">
    <property type="entry name" value="AAA"/>
    <property type="match status" value="1"/>
</dbReference>
<evidence type="ECO:0000313" key="6">
    <source>
        <dbReference type="EMBL" id="EKV32263.1"/>
    </source>
</evidence>
<dbReference type="PANTHER" id="PTHR24220">
    <property type="entry name" value="IMPORT ATP-BINDING PROTEIN"/>
    <property type="match status" value="1"/>
</dbReference>